<evidence type="ECO:0000313" key="2">
    <source>
        <dbReference type="Proteomes" id="UP001139981"/>
    </source>
</evidence>
<organism evidence="1 2">
    <name type="scientific">Coemansia aciculifera</name>
    <dbReference type="NCBI Taxonomy" id="417176"/>
    <lineage>
        <taxon>Eukaryota</taxon>
        <taxon>Fungi</taxon>
        <taxon>Fungi incertae sedis</taxon>
        <taxon>Zoopagomycota</taxon>
        <taxon>Kickxellomycotina</taxon>
        <taxon>Kickxellomycetes</taxon>
        <taxon>Kickxellales</taxon>
        <taxon>Kickxellaceae</taxon>
        <taxon>Coemansia</taxon>
    </lineage>
</organism>
<keyword evidence="2" id="KW-1185">Reference proteome</keyword>
<dbReference type="Proteomes" id="UP001139981">
    <property type="component" value="Unassembled WGS sequence"/>
</dbReference>
<proteinExistence type="predicted"/>
<accession>A0ACC1M0W6</accession>
<gene>
    <name evidence="1" type="ORF">IWW38_003257</name>
</gene>
<sequence length="94" mass="10127">MFFWNSQPAYDISGKVVVLTGALGAIGRRLAVRLAERGARLVLVDVSGKDSDGATSLCAELNDRAVYFSADLRCRSNIAQMLAFAAEEYGRPAD</sequence>
<feature type="non-terminal residue" evidence="1">
    <location>
        <position position="94"/>
    </location>
</feature>
<evidence type="ECO:0000313" key="1">
    <source>
        <dbReference type="EMBL" id="KAJ2892338.1"/>
    </source>
</evidence>
<protein>
    <submittedName>
        <fullName evidence="1">Uncharacterized protein</fullName>
    </submittedName>
</protein>
<dbReference type="EMBL" id="JANBVB010000755">
    <property type="protein sequence ID" value="KAJ2892338.1"/>
    <property type="molecule type" value="Genomic_DNA"/>
</dbReference>
<reference evidence="1" key="1">
    <citation type="submission" date="2022-07" db="EMBL/GenBank/DDBJ databases">
        <title>Phylogenomic reconstructions and comparative analyses of Kickxellomycotina fungi.</title>
        <authorList>
            <person name="Reynolds N.K."/>
            <person name="Stajich J.E."/>
            <person name="Barry K."/>
            <person name="Grigoriev I.V."/>
            <person name="Crous P."/>
            <person name="Smith M.E."/>
        </authorList>
    </citation>
    <scope>NUCLEOTIDE SEQUENCE</scope>
    <source>
        <strain evidence="1">CBS 190363</strain>
    </source>
</reference>
<comment type="caution">
    <text evidence="1">The sequence shown here is derived from an EMBL/GenBank/DDBJ whole genome shotgun (WGS) entry which is preliminary data.</text>
</comment>
<name>A0ACC1M0W6_9FUNG</name>